<feature type="domain" description="C3H1-type" evidence="7">
    <location>
        <begin position="684"/>
        <end position="707"/>
    </location>
</feature>
<dbReference type="SMART" id="SM00356">
    <property type="entry name" value="ZnF_C3H1"/>
    <property type="match status" value="2"/>
</dbReference>
<evidence type="ECO:0000256" key="1">
    <source>
        <dbReference type="ARBA" id="ARBA00022723"/>
    </source>
</evidence>
<evidence type="ECO:0000256" key="4">
    <source>
        <dbReference type="ARBA" id="ARBA00022833"/>
    </source>
</evidence>
<feature type="region of interest" description="Disordered" evidence="6">
    <location>
        <begin position="596"/>
        <end position="623"/>
    </location>
</feature>
<dbReference type="PROSITE" id="PS50103">
    <property type="entry name" value="ZF_C3H1"/>
    <property type="match status" value="2"/>
</dbReference>
<feature type="domain" description="C3H1-type" evidence="7">
    <location>
        <begin position="654"/>
        <end position="681"/>
    </location>
</feature>
<feature type="region of interest" description="Disordered" evidence="6">
    <location>
        <begin position="711"/>
        <end position="736"/>
    </location>
</feature>
<dbReference type="GO" id="GO:0005634">
    <property type="term" value="C:nucleus"/>
    <property type="evidence" value="ECO:0007669"/>
    <property type="project" value="TreeGrafter"/>
</dbReference>
<dbReference type="GO" id="GO:0008270">
    <property type="term" value="F:zinc ion binding"/>
    <property type="evidence" value="ECO:0007669"/>
    <property type="project" value="UniProtKB-KW"/>
</dbReference>
<dbReference type="EnsemblPlants" id="MELO3C010521.2.1">
    <property type="protein sequence ID" value="MELO3C010521.2.1"/>
    <property type="gene ID" value="MELO3C010521.2"/>
</dbReference>
<keyword evidence="1 5" id="KW-0479">Metal-binding</keyword>
<dbReference type="SUPFAM" id="SSF90229">
    <property type="entry name" value="CCCH zinc finger"/>
    <property type="match status" value="1"/>
</dbReference>
<accession>A0A9I9CYV8</accession>
<dbReference type="Gene3D" id="4.10.1000.10">
    <property type="entry name" value="Zinc finger, CCCH-type"/>
    <property type="match status" value="1"/>
</dbReference>
<organism evidence="8">
    <name type="scientific">Cucumis melo</name>
    <name type="common">Muskmelon</name>
    <dbReference type="NCBI Taxonomy" id="3656"/>
    <lineage>
        <taxon>Eukaryota</taxon>
        <taxon>Viridiplantae</taxon>
        <taxon>Streptophyta</taxon>
        <taxon>Embryophyta</taxon>
        <taxon>Tracheophyta</taxon>
        <taxon>Spermatophyta</taxon>
        <taxon>Magnoliopsida</taxon>
        <taxon>eudicotyledons</taxon>
        <taxon>Gunneridae</taxon>
        <taxon>Pentapetalae</taxon>
        <taxon>rosids</taxon>
        <taxon>fabids</taxon>
        <taxon>Cucurbitales</taxon>
        <taxon>Cucurbitaceae</taxon>
        <taxon>Benincaseae</taxon>
        <taxon>Cucumis</taxon>
    </lineage>
</organism>
<dbReference type="GO" id="GO:0045892">
    <property type="term" value="P:negative regulation of DNA-templated transcription"/>
    <property type="evidence" value="ECO:0007669"/>
    <property type="project" value="InterPro"/>
</dbReference>
<dbReference type="Gramene" id="MELO3C010521.2.1">
    <property type="protein sequence ID" value="MELO3C010521.2.1"/>
    <property type="gene ID" value="MELO3C010521.2"/>
</dbReference>
<dbReference type="PANTHER" id="PTHR13119">
    <property type="entry name" value="ZINC FINGER CCCH DOMAIN-CONTAINING PROTEI"/>
    <property type="match status" value="1"/>
</dbReference>
<evidence type="ECO:0000256" key="2">
    <source>
        <dbReference type="ARBA" id="ARBA00022737"/>
    </source>
</evidence>
<keyword evidence="3 5" id="KW-0863">Zinc-finger</keyword>
<protein>
    <recommendedName>
        <fullName evidence="7">C3H1-type domain-containing protein</fullName>
    </recommendedName>
</protein>
<evidence type="ECO:0000256" key="5">
    <source>
        <dbReference type="PROSITE-ProRule" id="PRU00723"/>
    </source>
</evidence>
<dbReference type="PANTHER" id="PTHR13119:SF12">
    <property type="entry name" value="PROTEIN SUPPRESSOR OF SABLE"/>
    <property type="match status" value="1"/>
</dbReference>
<proteinExistence type="predicted"/>
<evidence type="ECO:0000259" key="7">
    <source>
        <dbReference type="PROSITE" id="PS50103"/>
    </source>
</evidence>
<feature type="compositionally biased region" description="Basic residues" evidence="6">
    <location>
        <begin position="608"/>
        <end position="623"/>
    </location>
</feature>
<dbReference type="AlphaFoldDB" id="A0A9I9CYV8"/>
<evidence type="ECO:0000313" key="8">
    <source>
        <dbReference type="EnsemblPlants" id="MELO3C010521.2.1"/>
    </source>
</evidence>
<dbReference type="InterPro" id="IPR045124">
    <property type="entry name" value="Su(sable)-like"/>
</dbReference>
<name>A0A9I9CYV8_CUCME</name>
<keyword evidence="4 5" id="KW-0862">Zinc</keyword>
<dbReference type="GO" id="GO:0003723">
    <property type="term" value="F:RNA binding"/>
    <property type="evidence" value="ECO:0007669"/>
    <property type="project" value="InterPro"/>
</dbReference>
<feature type="zinc finger region" description="C3H1-type" evidence="5">
    <location>
        <begin position="654"/>
        <end position="681"/>
    </location>
</feature>
<evidence type="ECO:0000256" key="6">
    <source>
        <dbReference type="SAM" id="MobiDB-lite"/>
    </source>
</evidence>
<dbReference type="InterPro" id="IPR000571">
    <property type="entry name" value="Znf_CCCH"/>
</dbReference>
<evidence type="ECO:0000256" key="3">
    <source>
        <dbReference type="ARBA" id="ARBA00022771"/>
    </source>
</evidence>
<sequence>MGKVFLPLKLPPFLSLTLRRVGDNPARLTCIVYGGFWIRVFLLNNLLLSIKVLELSFLKVDVCPRKWILGLRIIGLLIETSLMEETSKLVESKLLFPPHRRLSETYRTLVRILSPFCENADVSLATEFDPQQLRADTCVALEQIRLKQHAYSSHMRQATVEPSWQEVIKDSVRVETGDLAIEKATVVEDKHAQDFKVMDFIRDMPIVERSDNVSDQRRTLKVRSEDNHCVYEENRTNEAEAEHIVEGNKMLFDDNSCSNVRTSIQTNGGNDQISPENLREEIVEHQHVMEEEDAGSIVQKLSGTLLSLDGHMNQEASKQEEGNQENILKDMHKLTENCPKELKSESIVCKPDLEREKSYISSIVEVMDVDDKEQCSENDFGPNPSSMNKETPSGIYELCKNSEDKAITVDIGTSKVEHTMLPKAMEMDKYMTENGDIEEGEICGETNEISEDPAVLNEKVFGIQISEETLNRSKLPFIQADEEANKPVSLFFDKAVYASHENREKFKSKENKSGMDACKYKSIVSENRVTSTNEDQSGFILEERGYTEKDSGIKKDIDSFTARFSNQVLCSQVPEEHATGRKETVSVEKETGVCNKKKRGPLSEGKKERKKIQKRKKRAEKNRKAGVKRLKLHPVTVPKPVGDKCKFSHDTTPLTKSTPCSYFARHSCMKGGDCPFDHQLSKYSCTNFVSNGSCPRGDTCMFSHKILPQESTSTPNLKTESKPPGIPDSLDTEKQSNMSGRLKQILVTVPNSTGTSCNRTPLGGAQLKKMTGPPPNGIKFLSFGKPSDSSSQMKNDNVECGNVLAQSRVCSAEKSNESSRKIQPNPAPKGINFLSFGRTLLQSNRENLATPSSDNGDPISSGNQIQAVSKTGHDSNELLKNVQMTTPKQTNFLSPTGNYASNELVSSSSNWKAGTDLFVQNKGNVWDKHEGLSAVLLRPPGTPISSGQFSDSLASSISKGTPRSAQRALLSTLAFAAKHDSFMNKGKSSAFPSLGNGGNKDGGNENICGSLKNDQAKASKLIDILYSIGSKSNL</sequence>
<keyword evidence="2" id="KW-0677">Repeat</keyword>
<dbReference type="InterPro" id="IPR036855">
    <property type="entry name" value="Znf_CCCH_sf"/>
</dbReference>
<reference evidence="8" key="1">
    <citation type="submission" date="2023-03" db="UniProtKB">
        <authorList>
            <consortium name="EnsemblPlants"/>
        </authorList>
    </citation>
    <scope>IDENTIFICATION</scope>
</reference>
<feature type="zinc finger region" description="C3H1-type" evidence="5">
    <location>
        <begin position="684"/>
        <end position="707"/>
    </location>
</feature>